<evidence type="ECO:0000256" key="7">
    <source>
        <dbReference type="SAM" id="Phobius"/>
    </source>
</evidence>
<comment type="similarity">
    <text evidence="2">Belongs to the DoxX family.</text>
</comment>
<comment type="caution">
    <text evidence="8">The sequence shown here is derived from an EMBL/GenBank/DDBJ whole genome shotgun (WGS) entry which is preliminary data.</text>
</comment>
<evidence type="ECO:0000256" key="1">
    <source>
        <dbReference type="ARBA" id="ARBA00004651"/>
    </source>
</evidence>
<feature type="transmembrane region" description="Helical" evidence="7">
    <location>
        <begin position="58"/>
        <end position="76"/>
    </location>
</feature>
<keyword evidence="6 7" id="KW-0472">Membrane</keyword>
<evidence type="ECO:0000313" key="9">
    <source>
        <dbReference type="Proteomes" id="UP000249819"/>
    </source>
</evidence>
<dbReference type="PANTHER" id="PTHR33452">
    <property type="entry name" value="OXIDOREDUCTASE CATD-RELATED"/>
    <property type="match status" value="1"/>
</dbReference>
<evidence type="ECO:0000256" key="6">
    <source>
        <dbReference type="ARBA" id="ARBA00023136"/>
    </source>
</evidence>
<evidence type="ECO:0000256" key="3">
    <source>
        <dbReference type="ARBA" id="ARBA00022475"/>
    </source>
</evidence>
<dbReference type="Proteomes" id="UP000249819">
    <property type="component" value="Unassembled WGS sequence"/>
</dbReference>
<sequence length="143" mass="16469">MKAYRIWAEKLSALKDLPLLLLRLVLAYGYLGPATMKWKDIHGIGDWFGQLHIPAPYVSAYLVACTETVGVVWLFLGLYVRYITIPLMFSMVVAIITVHWENGFESGNNGFEIPLYYILMLFVLLVYGAGRISIDYFIERKRR</sequence>
<organism evidence="8 9">
    <name type="scientific">Chitinophaga dinghuensis</name>
    <dbReference type="NCBI Taxonomy" id="1539050"/>
    <lineage>
        <taxon>Bacteria</taxon>
        <taxon>Pseudomonadati</taxon>
        <taxon>Bacteroidota</taxon>
        <taxon>Chitinophagia</taxon>
        <taxon>Chitinophagales</taxon>
        <taxon>Chitinophagaceae</taxon>
        <taxon>Chitinophaga</taxon>
    </lineage>
</organism>
<keyword evidence="4 7" id="KW-0812">Transmembrane</keyword>
<proteinExistence type="inferred from homology"/>
<accession>A0A327W2Z1</accession>
<dbReference type="InterPro" id="IPR032808">
    <property type="entry name" value="DoxX"/>
</dbReference>
<keyword evidence="3" id="KW-1003">Cell membrane</keyword>
<protein>
    <submittedName>
        <fullName evidence="8">Putative oxidoreductase</fullName>
    </submittedName>
</protein>
<dbReference type="RefSeq" id="WP_111592214.1">
    <property type="nucleotide sequence ID" value="NZ_QLMA01000003.1"/>
</dbReference>
<dbReference type="Pfam" id="PF07681">
    <property type="entry name" value="DoxX"/>
    <property type="match status" value="1"/>
</dbReference>
<dbReference type="GO" id="GO:0005886">
    <property type="term" value="C:plasma membrane"/>
    <property type="evidence" value="ECO:0007669"/>
    <property type="project" value="UniProtKB-SubCell"/>
</dbReference>
<evidence type="ECO:0000256" key="4">
    <source>
        <dbReference type="ARBA" id="ARBA00022692"/>
    </source>
</evidence>
<keyword evidence="5 7" id="KW-1133">Transmembrane helix</keyword>
<feature type="transmembrane region" description="Helical" evidence="7">
    <location>
        <begin position="115"/>
        <end position="138"/>
    </location>
</feature>
<dbReference type="EMBL" id="QLMA01000003">
    <property type="protein sequence ID" value="RAJ83577.1"/>
    <property type="molecule type" value="Genomic_DNA"/>
</dbReference>
<reference evidence="8 9" key="1">
    <citation type="submission" date="2018-06" db="EMBL/GenBank/DDBJ databases">
        <title>Genomic Encyclopedia of Archaeal and Bacterial Type Strains, Phase II (KMG-II): from individual species to whole genera.</title>
        <authorList>
            <person name="Goeker M."/>
        </authorList>
    </citation>
    <scope>NUCLEOTIDE SEQUENCE [LARGE SCALE GENOMIC DNA]</scope>
    <source>
        <strain evidence="8 9">DSM 29821</strain>
    </source>
</reference>
<dbReference type="PANTHER" id="PTHR33452:SF7">
    <property type="entry name" value="DOXX FAMILY PROTEIN"/>
    <property type="match status" value="1"/>
</dbReference>
<evidence type="ECO:0000256" key="2">
    <source>
        <dbReference type="ARBA" id="ARBA00006679"/>
    </source>
</evidence>
<dbReference type="AlphaFoldDB" id="A0A327W2Z1"/>
<dbReference type="InterPro" id="IPR051907">
    <property type="entry name" value="DoxX-like_oxidoreductase"/>
</dbReference>
<evidence type="ECO:0000256" key="5">
    <source>
        <dbReference type="ARBA" id="ARBA00022989"/>
    </source>
</evidence>
<keyword evidence="9" id="KW-1185">Reference proteome</keyword>
<comment type="subcellular location">
    <subcellularLocation>
        <location evidence="1">Cell membrane</location>
        <topology evidence="1">Multi-pass membrane protein</topology>
    </subcellularLocation>
</comment>
<name>A0A327W2Z1_9BACT</name>
<feature type="transmembrane region" description="Helical" evidence="7">
    <location>
        <begin position="83"/>
        <end position="100"/>
    </location>
</feature>
<feature type="transmembrane region" description="Helical" evidence="7">
    <location>
        <begin position="20"/>
        <end position="38"/>
    </location>
</feature>
<gene>
    <name evidence="8" type="ORF">CLV59_103545</name>
</gene>
<evidence type="ECO:0000313" key="8">
    <source>
        <dbReference type="EMBL" id="RAJ83577.1"/>
    </source>
</evidence>
<dbReference type="OrthoDB" id="1122432at2"/>